<dbReference type="Pfam" id="PF13490">
    <property type="entry name" value="zf-HC2"/>
    <property type="match status" value="1"/>
</dbReference>
<protein>
    <submittedName>
        <fullName evidence="2">Zf-HC2 domain-containing protein</fullName>
    </submittedName>
</protein>
<evidence type="ECO:0000313" key="3">
    <source>
        <dbReference type="Proteomes" id="UP000588051"/>
    </source>
</evidence>
<comment type="caution">
    <text evidence="2">The sequence shown here is derived from an EMBL/GenBank/DDBJ whole genome shotgun (WGS) entry which is preliminary data.</text>
</comment>
<dbReference type="EMBL" id="JABXYJ010000001">
    <property type="protein sequence ID" value="NVO76449.1"/>
    <property type="molecule type" value="Genomic_DNA"/>
</dbReference>
<feature type="domain" description="Putative zinc-finger" evidence="1">
    <location>
        <begin position="7"/>
        <end position="40"/>
    </location>
</feature>
<evidence type="ECO:0000259" key="1">
    <source>
        <dbReference type="Pfam" id="PF13490"/>
    </source>
</evidence>
<keyword evidence="3" id="KW-1185">Reference proteome</keyword>
<evidence type="ECO:0000313" key="2">
    <source>
        <dbReference type="EMBL" id="NVO76449.1"/>
    </source>
</evidence>
<dbReference type="AlphaFoldDB" id="A0A850QAY5"/>
<proteinExistence type="predicted"/>
<dbReference type="InterPro" id="IPR027383">
    <property type="entry name" value="Znf_put"/>
</dbReference>
<reference evidence="2 3" key="1">
    <citation type="submission" date="2020-06" db="EMBL/GenBank/DDBJ databases">
        <authorList>
            <person name="Qiu C."/>
            <person name="Liu Z."/>
        </authorList>
    </citation>
    <scope>NUCLEOTIDE SEQUENCE [LARGE SCALE GENOMIC DNA]</scope>
    <source>
        <strain evidence="2 3">EM 1</strain>
    </source>
</reference>
<dbReference type="Proteomes" id="UP000588051">
    <property type="component" value="Unassembled WGS sequence"/>
</dbReference>
<organism evidence="2 3">
    <name type="scientific">Undibacterium oligocarboniphilum</name>
    <dbReference type="NCBI Taxonomy" id="666702"/>
    <lineage>
        <taxon>Bacteria</taxon>
        <taxon>Pseudomonadati</taxon>
        <taxon>Pseudomonadota</taxon>
        <taxon>Betaproteobacteria</taxon>
        <taxon>Burkholderiales</taxon>
        <taxon>Oxalobacteraceae</taxon>
        <taxon>Undibacterium</taxon>
    </lineage>
</organism>
<dbReference type="RefSeq" id="WP_176801718.1">
    <property type="nucleotide sequence ID" value="NZ_JABXYJ010000001.1"/>
</dbReference>
<sequence length="74" mass="8742">MRFLYTCKQAHQKISENLDRPLSFSEHVHLKLHLSLCDACSRFRQQMQLLRHSMQQISSLPAEMDEQTRPESSI</sequence>
<gene>
    <name evidence="2" type="ORF">HV832_01210</name>
</gene>
<name>A0A850QAY5_9BURK</name>
<accession>A0A850QAY5</accession>